<evidence type="ECO:0000313" key="1">
    <source>
        <dbReference type="EMBL" id="EEZ61555.1"/>
    </source>
</evidence>
<dbReference type="EMBL" id="ACUX02000006">
    <property type="protein sequence ID" value="EEZ61555.1"/>
    <property type="molecule type" value="Genomic_DNA"/>
</dbReference>
<sequence>MTGRNPRPHVPFEECILPSGIRKRGAWRKDFLLECKQYHHRAVSPMRLEGSNLRAAEPPRGLAVAYFA</sequence>
<accession>D0WGE2</accession>
<reference evidence="1" key="1">
    <citation type="submission" date="2009-10" db="EMBL/GenBank/DDBJ databases">
        <authorList>
            <person name="Weinstock G."/>
            <person name="Sodergren E."/>
            <person name="Clifton S."/>
            <person name="Fulton L."/>
            <person name="Fulton B."/>
            <person name="Courtney L."/>
            <person name="Fronick C."/>
            <person name="Harrison M."/>
            <person name="Strong C."/>
            <person name="Farmer C."/>
            <person name="Delahaunty K."/>
            <person name="Markovic C."/>
            <person name="Hall O."/>
            <person name="Minx P."/>
            <person name="Tomlinson C."/>
            <person name="Mitreva M."/>
            <person name="Nelson J."/>
            <person name="Hou S."/>
            <person name="Wollam A."/>
            <person name="Pepin K.H."/>
            <person name="Johnson M."/>
            <person name="Bhonagiri V."/>
            <person name="Nash W.E."/>
            <person name="Warren W."/>
            <person name="Chinwalla A."/>
            <person name="Mardis E.R."/>
            <person name="Wilson R.K."/>
        </authorList>
    </citation>
    <scope>NUCLEOTIDE SEQUENCE [LARGE SCALE GENOMIC DNA]</scope>
    <source>
        <strain evidence="1">ATCC 700122</strain>
    </source>
</reference>
<gene>
    <name evidence="1" type="ORF">HMPREF0762_00893</name>
</gene>
<organism evidence="1 2">
    <name type="scientific">Slackia exigua (strain ATCC 700122 / DSM 15923 / CIP 105133 / JCM 11022 / KCTC 5966 / S-7)</name>
    <dbReference type="NCBI Taxonomy" id="649764"/>
    <lineage>
        <taxon>Bacteria</taxon>
        <taxon>Bacillati</taxon>
        <taxon>Actinomycetota</taxon>
        <taxon>Coriobacteriia</taxon>
        <taxon>Eggerthellales</taxon>
        <taxon>Eggerthellaceae</taxon>
        <taxon>Slackia</taxon>
    </lineage>
</organism>
<dbReference type="Proteomes" id="UP000006001">
    <property type="component" value="Unassembled WGS sequence"/>
</dbReference>
<dbReference type="AlphaFoldDB" id="D0WGE2"/>
<name>D0WGE2_SLAES</name>
<proteinExistence type="predicted"/>
<keyword evidence="2" id="KW-1185">Reference proteome</keyword>
<dbReference type="STRING" id="649764.HMPREF0762_00893"/>
<protein>
    <submittedName>
        <fullName evidence="1">Uncharacterized protein</fullName>
    </submittedName>
</protein>
<comment type="caution">
    <text evidence="1">The sequence shown here is derived from an EMBL/GenBank/DDBJ whole genome shotgun (WGS) entry which is preliminary data.</text>
</comment>
<evidence type="ECO:0000313" key="2">
    <source>
        <dbReference type="Proteomes" id="UP000006001"/>
    </source>
</evidence>
<dbReference type="HOGENOM" id="CLU_2791739_0_0_11"/>